<proteinExistence type="predicted"/>
<dbReference type="InterPro" id="IPR036388">
    <property type="entry name" value="WH-like_DNA-bd_sf"/>
</dbReference>
<dbReference type="InterPro" id="IPR000524">
    <property type="entry name" value="Tscrpt_reg_HTH_GntR"/>
</dbReference>
<keyword evidence="2" id="KW-0238">DNA-binding</keyword>
<dbReference type="EMBL" id="VRMG01000011">
    <property type="protein sequence ID" value="TXN28715.1"/>
    <property type="molecule type" value="Genomic_DNA"/>
</dbReference>
<dbReference type="SUPFAM" id="SSF46785">
    <property type="entry name" value="Winged helix' DNA-binding domain"/>
    <property type="match status" value="1"/>
</dbReference>
<keyword evidence="3" id="KW-0804">Transcription</keyword>
<dbReference type="PANTHER" id="PTHR43537">
    <property type="entry name" value="TRANSCRIPTIONAL REGULATOR, GNTR FAMILY"/>
    <property type="match status" value="1"/>
</dbReference>
<dbReference type="PRINTS" id="PR00035">
    <property type="entry name" value="HTHGNTR"/>
</dbReference>
<evidence type="ECO:0000256" key="1">
    <source>
        <dbReference type="ARBA" id="ARBA00023015"/>
    </source>
</evidence>
<dbReference type="PROSITE" id="PS50949">
    <property type="entry name" value="HTH_GNTR"/>
    <property type="match status" value="1"/>
</dbReference>
<dbReference type="Pfam" id="PF00392">
    <property type="entry name" value="GntR"/>
    <property type="match status" value="1"/>
</dbReference>
<dbReference type="GO" id="GO:0003700">
    <property type="term" value="F:DNA-binding transcription factor activity"/>
    <property type="evidence" value="ECO:0007669"/>
    <property type="project" value="InterPro"/>
</dbReference>
<evidence type="ECO:0000313" key="5">
    <source>
        <dbReference type="EMBL" id="TXN28715.1"/>
    </source>
</evidence>
<evidence type="ECO:0000256" key="3">
    <source>
        <dbReference type="ARBA" id="ARBA00023163"/>
    </source>
</evidence>
<organism evidence="5 6">
    <name type="scientific">Lacisediminihabitans profunda</name>
    <dbReference type="NCBI Taxonomy" id="2594790"/>
    <lineage>
        <taxon>Bacteria</taxon>
        <taxon>Bacillati</taxon>
        <taxon>Actinomycetota</taxon>
        <taxon>Actinomycetes</taxon>
        <taxon>Micrococcales</taxon>
        <taxon>Microbacteriaceae</taxon>
        <taxon>Lacisediminihabitans</taxon>
    </lineage>
</organism>
<dbReference type="PANTHER" id="PTHR43537:SF24">
    <property type="entry name" value="GLUCONATE OPERON TRANSCRIPTIONAL REPRESSOR"/>
    <property type="match status" value="1"/>
</dbReference>
<feature type="domain" description="HTH gntR-type" evidence="4">
    <location>
        <begin position="29"/>
        <end position="99"/>
    </location>
</feature>
<dbReference type="InterPro" id="IPR036390">
    <property type="entry name" value="WH_DNA-bd_sf"/>
</dbReference>
<dbReference type="Gene3D" id="1.20.120.530">
    <property type="entry name" value="GntR ligand-binding domain-like"/>
    <property type="match status" value="1"/>
</dbReference>
<dbReference type="SMART" id="SM00895">
    <property type="entry name" value="FCD"/>
    <property type="match status" value="1"/>
</dbReference>
<dbReference type="Gene3D" id="1.10.10.10">
    <property type="entry name" value="Winged helix-like DNA-binding domain superfamily/Winged helix DNA-binding domain"/>
    <property type="match status" value="1"/>
</dbReference>
<evidence type="ECO:0000256" key="2">
    <source>
        <dbReference type="ARBA" id="ARBA00023125"/>
    </source>
</evidence>
<dbReference type="GO" id="GO:0003677">
    <property type="term" value="F:DNA binding"/>
    <property type="evidence" value="ECO:0007669"/>
    <property type="project" value="UniProtKB-KW"/>
</dbReference>
<evidence type="ECO:0000259" key="4">
    <source>
        <dbReference type="PROSITE" id="PS50949"/>
    </source>
</evidence>
<keyword evidence="1" id="KW-0805">Transcription regulation</keyword>
<gene>
    <name evidence="5" type="ORF">FVP33_16070</name>
</gene>
<name>A0A5C8UKE5_9MICO</name>
<dbReference type="Proteomes" id="UP000321379">
    <property type="component" value="Unassembled WGS sequence"/>
</dbReference>
<dbReference type="InterPro" id="IPR008920">
    <property type="entry name" value="TF_FadR/GntR_C"/>
</dbReference>
<reference evidence="5 6" key="1">
    <citation type="submission" date="2019-08" db="EMBL/GenBank/DDBJ databases">
        <title>Bacterial whole genome sequence for Glaciihabitans sp. CHu50b-6-2.</title>
        <authorList>
            <person name="Jin L."/>
        </authorList>
    </citation>
    <scope>NUCLEOTIDE SEQUENCE [LARGE SCALE GENOMIC DNA]</scope>
    <source>
        <strain evidence="5 6">CHu50b-6-2</strain>
    </source>
</reference>
<comment type="caution">
    <text evidence="5">The sequence shown here is derived from an EMBL/GenBank/DDBJ whole genome shotgun (WGS) entry which is preliminary data.</text>
</comment>
<protein>
    <submittedName>
        <fullName evidence="5">FadR family transcriptional regulator</fullName>
    </submittedName>
</protein>
<dbReference type="SUPFAM" id="SSF48008">
    <property type="entry name" value="GntR ligand-binding domain-like"/>
    <property type="match status" value="1"/>
</dbReference>
<dbReference type="Pfam" id="PF07729">
    <property type="entry name" value="FCD"/>
    <property type="match status" value="1"/>
</dbReference>
<dbReference type="AlphaFoldDB" id="A0A5C8UKE5"/>
<dbReference type="InterPro" id="IPR011711">
    <property type="entry name" value="GntR_C"/>
</dbReference>
<dbReference type="CDD" id="cd07377">
    <property type="entry name" value="WHTH_GntR"/>
    <property type="match status" value="1"/>
</dbReference>
<sequence length="256" mass="27100">MAVAVSDPGEDTGRSSVAGDALFRPVRAGNAFEETVSRLLQTIRLGIVAPGEALPAERELASRFSVSRDTVRDAIRSLADAGYLVSRRGRYGGTFVVDELPARSAGAAIEGLAPTAPPTAEQIDDILGLREILEVGAARAAAARSLSAEEREALWTRLGETAGASIADYRRLDSRLHLTIGELAGAPSLVPLIADNRMRVNELLENIPLLQPNIEHSNQQHEAIVIAILTGDGARAASAMQEHLEGSAALLRGFLV</sequence>
<evidence type="ECO:0000313" key="6">
    <source>
        <dbReference type="Proteomes" id="UP000321379"/>
    </source>
</evidence>
<dbReference type="SMART" id="SM00345">
    <property type="entry name" value="HTH_GNTR"/>
    <property type="match status" value="1"/>
</dbReference>
<keyword evidence="6" id="KW-1185">Reference proteome</keyword>
<accession>A0A5C8UKE5</accession>